<organism evidence="1 2">
    <name type="scientific">Pyropia yezoensis</name>
    <name type="common">Susabi-nori</name>
    <name type="synonym">Porphyra yezoensis</name>
    <dbReference type="NCBI Taxonomy" id="2788"/>
    <lineage>
        <taxon>Eukaryota</taxon>
        <taxon>Rhodophyta</taxon>
        <taxon>Bangiophyceae</taxon>
        <taxon>Bangiales</taxon>
        <taxon>Bangiaceae</taxon>
        <taxon>Pyropia</taxon>
    </lineage>
</organism>
<comment type="caution">
    <text evidence="1">The sequence shown here is derived from an EMBL/GenBank/DDBJ whole genome shotgun (WGS) entry which is preliminary data.</text>
</comment>
<proteinExistence type="predicted"/>
<protein>
    <submittedName>
        <fullName evidence="1">Uncharacterized protein</fullName>
    </submittedName>
</protein>
<evidence type="ECO:0000313" key="2">
    <source>
        <dbReference type="Proteomes" id="UP000798662"/>
    </source>
</evidence>
<gene>
    <name evidence="1" type="ORF">I4F81_002355</name>
</gene>
<sequence>MEGPVATEGQEAVPYESAVGALPADEHDMAGWAQAWERERGRGWTTSTLAHRTMLAIDGGSRGNSFSKQMVAMKDAYVPGADDRSEAITVVRHEAELGYTKAARSMLATVVMAQMPPSPLAEG</sequence>
<keyword evidence="2" id="KW-1185">Reference proteome</keyword>
<dbReference type="Proteomes" id="UP000798662">
    <property type="component" value="Chromosome 1"/>
</dbReference>
<reference evidence="1" key="1">
    <citation type="submission" date="2019-11" db="EMBL/GenBank/DDBJ databases">
        <title>Nori genome reveals adaptations in red seaweeds to the harsh intertidal environment.</title>
        <authorList>
            <person name="Wang D."/>
            <person name="Mao Y."/>
        </authorList>
    </citation>
    <scope>NUCLEOTIDE SEQUENCE</scope>
    <source>
        <tissue evidence="1">Gametophyte</tissue>
    </source>
</reference>
<evidence type="ECO:0000313" key="1">
    <source>
        <dbReference type="EMBL" id="KAK1859761.1"/>
    </source>
</evidence>
<dbReference type="EMBL" id="CM020618">
    <property type="protein sequence ID" value="KAK1859761.1"/>
    <property type="molecule type" value="Genomic_DNA"/>
</dbReference>
<name>A0ACC3BQU0_PYRYE</name>
<accession>A0ACC3BQU0</accession>